<reference evidence="1 2" key="1">
    <citation type="submission" date="2016-10" db="EMBL/GenBank/DDBJ databases">
        <authorList>
            <person name="de Groot N.N."/>
        </authorList>
    </citation>
    <scope>NUCLEOTIDE SEQUENCE [LARGE SCALE GENOMIC DNA]</scope>
    <source>
        <strain evidence="1 2">CGMCC 1.9109</strain>
    </source>
</reference>
<dbReference type="Pfam" id="PF08238">
    <property type="entry name" value="Sel1"/>
    <property type="match status" value="2"/>
</dbReference>
<dbReference type="SMART" id="SM00671">
    <property type="entry name" value="SEL1"/>
    <property type="match status" value="2"/>
</dbReference>
<dbReference type="InterPro" id="IPR006597">
    <property type="entry name" value="Sel1-like"/>
</dbReference>
<dbReference type="STRING" id="637679.GCA_001550055_01309"/>
<dbReference type="PANTHER" id="PTHR11102">
    <property type="entry name" value="SEL-1-LIKE PROTEIN"/>
    <property type="match status" value="1"/>
</dbReference>
<name>A0A1G6YHD0_9PROT</name>
<accession>A0A1G6YHD0</accession>
<proteinExistence type="predicted"/>
<dbReference type="Gene3D" id="1.25.40.10">
    <property type="entry name" value="Tetratricopeptide repeat domain"/>
    <property type="match status" value="1"/>
</dbReference>
<dbReference type="EMBL" id="FNAK01000003">
    <property type="protein sequence ID" value="SDD89732.1"/>
    <property type="molecule type" value="Genomic_DNA"/>
</dbReference>
<dbReference type="Proteomes" id="UP000183685">
    <property type="component" value="Unassembled WGS sequence"/>
</dbReference>
<dbReference type="RefSeq" id="WP_206594842.1">
    <property type="nucleotide sequence ID" value="NZ_FNAK01000003.1"/>
</dbReference>
<evidence type="ECO:0000313" key="1">
    <source>
        <dbReference type="EMBL" id="SDD89732.1"/>
    </source>
</evidence>
<dbReference type="AlphaFoldDB" id="A0A1G6YHD0"/>
<protein>
    <submittedName>
        <fullName evidence="1">Sel1 repeat-containing protein</fullName>
    </submittedName>
</protein>
<gene>
    <name evidence="1" type="ORF">SAMN04488071_1627</name>
</gene>
<dbReference type="PANTHER" id="PTHR11102:SF160">
    <property type="entry name" value="ERAD-ASSOCIATED E3 UBIQUITIN-PROTEIN LIGASE COMPONENT HRD3"/>
    <property type="match status" value="1"/>
</dbReference>
<dbReference type="InterPro" id="IPR011990">
    <property type="entry name" value="TPR-like_helical_dom_sf"/>
</dbReference>
<dbReference type="SUPFAM" id="SSF81901">
    <property type="entry name" value="HCP-like"/>
    <property type="match status" value="1"/>
</dbReference>
<evidence type="ECO:0000313" key="2">
    <source>
        <dbReference type="Proteomes" id="UP000183685"/>
    </source>
</evidence>
<dbReference type="InterPro" id="IPR050767">
    <property type="entry name" value="Sel1_AlgK"/>
</dbReference>
<sequence length="156" mass="17000">MTTSIFCRFTAISLFLLLPGCVGNSFFCKAEHEDPKVASLMRDSCQGNRGASMQLGLWFEGEEDYERAARYYRAAATPDIGQTYIYVPPAGDVGGYVMPIDTGPHTPGNAEAQYRLGLMYRDGRGVKQSASKARSYFRQAAEQGHADAKAILAVTG</sequence>
<organism evidence="1 2">
    <name type="scientific">Kordiimonas lacus</name>
    <dbReference type="NCBI Taxonomy" id="637679"/>
    <lineage>
        <taxon>Bacteria</taxon>
        <taxon>Pseudomonadati</taxon>
        <taxon>Pseudomonadota</taxon>
        <taxon>Alphaproteobacteria</taxon>
        <taxon>Kordiimonadales</taxon>
        <taxon>Kordiimonadaceae</taxon>
        <taxon>Kordiimonas</taxon>
    </lineage>
</organism>
<keyword evidence="2" id="KW-1185">Reference proteome</keyword>